<dbReference type="Proteomes" id="UP001149165">
    <property type="component" value="Unassembled WGS sequence"/>
</dbReference>
<dbReference type="PANTHER" id="PTHR47706:SF7">
    <property type="entry name" value="CIPA-LIKE, PUTATIVE (AFU_ORTHOLOGUE AFUA_1G01630)-RELATED"/>
    <property type="match status" value="1"/>
</dbReference>
<evidence type="ECO:0000313" key="4">
    <source>
        <dbReference type="EMBL" id="KAJ5097312.1"/>
    </source>
</evidence>
<sequence length="333" mass="37487">MAAQRPVNGQNPKNYLENITLVGASDQIGSHFARELLKADRFKVTALARLESTSTFPEGISVKRIDYKDRCALVEALRGQDALIITLAGNAPLDQEEKLIEAAAEAEVAWVIPNEWGPDSDDDALARESILGELKQKTRRYIESFNKSSWICLVCGFWYTFSLAGGDARFGFDFPNRTMTFYDKGETKINTSTLEQCGHALARLLSLKIRPDHEDDESPCLLKYKNKPVYISSFLVNQQDLFQSVLRATKTSEQEWTVRYQDVKERYKEGLEEVQSGAMEGMFKLLYARVFYPNGGGNYELVRGLQNDVLGLPKEDLDETTRISMQIAGTLGL</sequence>
<protein>
    <recommendedName>
        <fullName evidence="3">NmrA-like domain-containing protein</fullName>
    </recommendedName>
</protein>
<reference evidence="4" key="2">
    <citation type="journal article" date="2023" name="IMA Fungus">
        <title>Comparative genomic study of the Penicillium genus elucidates a diverse pangenome and 15 lateral gene transfer events.</title>
        <authorList>
            <person name="Petersen C."/>
            <person name="Sorensen T."/>
            <person name="Nielsen M.R."/>
            <person name="Sondergaard T.E."/>
            <person name="Sorensen J.L."/>
            <person name="Fitzpatrick D.A."/>
            <person name="Frisvad J.C."/>
            <person name="Nielsen K.L."/>
        </authorList>
    </citation>
    <scope>NUCLEOTIDE SEQUENCE</scope>
    <source>
        <strain evidence="4">IBT 30069</strain>
    </source>
</reference>
<organism evidence="4 5">
    <name type="scientific">Penicillium angulare</name>
    <dbReference type="NCBI Taxonomy" id="116970"/>
    <lineage>
        <taxon>Eukaryota</taxon>
        <taxon>Fungi</taxon>
        <taxon>Dikarya</taxon>
        <taxon>Ascomycota</taxon>
        <taxon>Pezizomycotina</taxon>
        <taxon>Eurotiomycetes</taxon>
        <taxon>Eurotiomycetidae</taxon>
        <taxon>Eurotiales</taxon>
        <taxon>Aspergillaceae</taxon>
        <taxon>Penicillium</taxon>
    </lineage>
</organism>
<dbReference type="InterPro" id="IPR051609">
    <property type="entry name" value="NmrA/Isoflavone_reductase-like"/>
</dbReference>
<keyword evidence="5" id="KW-1185">Reference proteome</keyword>
<keyword evidence="1" id="KW-0521">NADP</keyword>
<dbReference type="EMBL" id="JAPQKH010000005">
    <property type="protein sequence ID" value="KAJ5097312.1"/>
    <property type="molecule type" value="Genomic_DNA"/>
</dbReference>
<dbReference type="SUPFAM" id="SSF51735">
    <property type="entry name" value="NAD(P)-binding Rossmann-fold domains"/>
    <property type="match status" value="1"/>
</dbReference>
<accession>A0A9W9FCA6</accession>
<evidence type="ECO:0000259" key="3">
    <source>
        <dbReference type="Pfam" id="PF05368"/>
    </source>
</evidence>
<dbReference type="Gene3D" id="3.40.50.720">
    <property type="entry name" value="NAD(P)-binding Rossmann-like Domain"/>
    <property type="match status" value="1"/>
</dbReference>
<gene>
    <name evidence="4" type="ORF">N7456_008033</name>
</gene>
<dbReference type="InterPro" id="IPR036291">
    <property type="entry name" value="NAD(P)-bd_dom_sf"/>
</dbReference>
<name>A0A9W9FCA6_9EURO</name>
<reference evidence="4" key="1">
    <citation type="submission" date="2022-11" db="EMBL/GenBank/DDBJ databases">
        <authorList>
            <person name="Petersen C."/>
        </authorList>
    </citation>
    <scope>NUCLEOTIDE SEQUENCE</scope>
    <source>
        <strain evidence="4">IBT 30069</strain>
    </source>
</reference>
<dbReference type="Pfam" id="PF05368">
    <property type="entry name" value="NmrA"/>
    <property type="match status" value="1"/>
</dbReference>
<dbReference type="AlphaFoldDB" id="A0A9W9FCA6"/>
<dbReference type="GO" id="GO:0016491">
    <property type="term" value="F:oxidoreductase activity"/>
    <property type="evidence" value="ECO:0007669"/>
    <property type="project" value="UniProtKB-KW"/>
</dbReference>
<evidence type="ECO:0000313" key="5">
    <source>
        <dbReference type="Proteomes" id="UP001149165"/>
    </source>
</evidence>
<dbReference type="InterPro" id="IPR008030">
    <property type="entry name" value="NmrA-like"/>
</dbReference>
<proteinExistence type="predicted"/>
<dbReference type="PANTHER" id="PTHR47706">
    <property type="entry name" value="NMRA-LIKE FAMILY PROTEIN"/>
    <property type="match status" value="1"/>
</dbReference>
<evidence type="ECO:0000256" key="1">
    <source>
        <dbReference type="ARBA" id="ARBA00022857"/>
    </source>
</evidence>
<comment type="caution">
    <text evidence="4">The sequence shown here is derived from an EMBL/GenBank/DDBJ whole genome shotgun (WGS) entry which is preliminary data.</text>
</comment>
<feature type="domain" description="NmrA-like" evidence="3">
    <location>
        <begin position="18"/>
        <end position="152"/>
    </location>
</feature>
<dbReference type="OrthoDB" id="9974981at2759"/>
<evidence type="ECO:0000256" key="2">
    <source>
        <dbReference type="ARBA" id="ARBA00023002"/>
    </source>
</evidence>
<keyword evidence="2" id="KW-0560">Oxidoreductase</keyword>